<gene>
    <name evidence="4" type="ORF">Ani05nite_36070</name>
</gene>
<feature type="region of interest" description="Disordered" evidence="1">
    <location>
        <begin position="1"/>
        <end position="23"/>
    </location>
</feature>
<keyword evidence="2" id="KW-1133">Transmembrane helix</keyword>
<evidence type="ECO:0000259" key="3">
    <source>
        <dbReference type="Pfam" id="PF02517"/>
    </source>
</evidence>
<protein>
    <recommendedName>
        <fullName evidence="3">CAAX prenyl protease 2/Lysostaphin resistance protein A-like domain-containing protein</fullName>
    </recommendedName>
</protein>
<keyword evidence="2" id="KW-0472">Membrane</keyword>
<feature type="transmembrane region" description="Helical" evidence="2">
    <location>
        <begin position="27"/>
        <end position="45"/>
    </location>
</feature>
<feature type="domain" description="CAAX prenyl protease 2/Lysostaphin resistance protein A-like" evidence="3">
    <location>
        <begin position="144"/>
        <end position="254"/>
    </location>
</feature>
<dbReference type="RefSeq" id="WP_203769707.1">
    <property type="nucleotide sequence ID" value="NZ_BAAAYJ010000107.1"/>
</dbReference>
<dbReference type="EMBL" id="BOMQ01000044">
    <property type="protein sequence ID" value="GIE50073.1"/>
    <property type="molecule type" value="Genomic_DNA"/>
</dbReference>
<feature type="transmembrane region" description="Helical" evidence="2">
    <location>
        <begin position="218"/>
        <end position="237"/>
    </location>
</feature>
<name>A0A919MQ11_9ACTN</name>
<feature type="transmembrane region" description="Helical" evidence="2">
    <location>
        <begin position="179"/>
        <end position="198"/>
    </location>
</feature>
<dbReference type="GO" id="GO:0080120">
    <property type="term" value="P:CAAX-box protein maturation"/>
    <property type="evidence" value="ECO:0007669"/>
    <property type="project" value="UniProtKB-ARBA"/>
</dbReference>
<feature type="transmembrane region" description="Helical" evidence="2">
    <location>
        <begin position="65"/>
        <end position="84"/>
    </location>
</feature>
<evidence type="ECO:0000313" key="4">
    <source>
        <dbReference type="EMBL" id="GIE50073.1"/>
    </source>
</evidence>
<keyword evidence="5" id="KW-1185">Reference proteome</keyword>
<dbReference type="Pfam" id="PF02517">
    <property type="entry name" value="Rce1-like"/>
    <property type="match status" value="1"/>
</dbReference>
<dbReference type="InterPro" id="IPR003675">
    <property type="entry name" value="Rce1/LyrA-like_dom"/>
</dbReference>
<dbReference type="GO" id="GO:0004175">
    <property type="term" value="F:endopeptidase activity"/>
    <property type="evidence" value="ECO:0007669"/>
    <property type="project" value="UniProtKB-ARBA"/>
</dbReference>
<proteinExistence type="predicted"/>
<feature type="transmembrane region" description="Helical" evidence="2">
    <location>
        <begin position="267"/>
        <end position="289"/>
    </location>
</feature>
<evidence type="ECO:0000256" key="2">
    <source>
        <dbReference type="SAM" id="Phobius"/>
    </source>
</evidence>
<reference evidence="4" key="1">
    <citation type="submission" date="2021-01" db="EMBL/GenBank/DDBJ databases">
        <title>Whole genome shotgun sequence of Actinoplanes nipponensis NBRC 14063.</title>
        <authorList>
            <person name="Komaki H."/>
            <person name="Tamura T."/>
        </authorList>
    </citation>
    <scope>NUCLEOTIDE SEQUENCE</scope>
    <source>
        <strain evidence="4">NBRC 14063</strain>
    </source>
</reference>
<comment type="caution">
    <text evidence="4">The sequence shown here is derived from an EMBL/GenBank/DDBJ whole genome shotgun (WGS) entry which is preliminary data.</text>
</comment>
<feature type="transmembrane region" description="Helical" evidence="2">
    <location>
        <begin position="105"/>
        <end position="126"/>
    </location>
</feature>
<dbReference type="AlphaFoldDB" id="A0A919MQ11"/>
<organism evidence="4 5">
    <name type="scientific">Actinoplanes nipponensis</name>
    <dbReference type="NCBI Taxonomy" id="135950"/>
    <lineage>
        <taxon>Bacteria</taxon>
        <taxon>Bacillati</taxon>
        <taxon>Actinomycetota</taxon>
        <taxon>Actinomycetes</taxon>
        <taxon>Micromonosporales</taxon>
        <taxon>Micromonosporaceae</taxon>
        <taxon>Actinoplanes</taxon>
    </lineage>
</organism>
<sequence>MASLLNHAGRERAGQIRPSPDVPEPSWRSLLLATAAVVAVAAALNVSFRAGRGFYTTVSSDTGHLVRPALIGGLALLAVAFVAARYAGLRPRDLGWQRSRVGRGLAATAAIFVAMQVIQIVVTVAHGDQPQLATAWTGAGWATAVGVLAGYALGIAPAEETFFRGLLLPQLALKFSRMAPAVAVGAALVVSQSMFALYHLPGDVLGGSSGAGMAWPDIVLDLGRLFAIGMVFAALYLRTGNLFLVIGIHALQDAGTTIVAAPVDPGLVVLSLAILALLATFIPTVASRLHGISAAGRDRP</sequence>
<keyword evidence="2" id="KW-0812">Transmembrane</keyword>
<evidence type="ECO:0000256" key="1">
    <source>
        <dbReference type="SAM" id="MobiDB-lite"/>
    </source>
</evidence>
<dbReference type="Proteomes" id="UP000647172">
    <property type="component" value="Unassembled WGS sequence"/>
</dbReference>
<accession>A0A919MQ11</accession>
<evidence type="ECO:0000313" key="5">
    <source>
        <dbReference type="Proteomes" id="UP000647172"/>
    </source>
</evidence>
<feature type="transmembrane region" description="Helical" evidence="2">
    <location>
        <begin position="138"/>
        <end position="158"/>
    </location>
</feature>